<dbReference type="EMBL" id="CABPRY010000003">
    <property type="protein sequence ID" value="VVE03005.1"/>
    <property type="molecule type" value="Genomic_DNA"/>
</dbReference>
<protein>
    <submittedName>
        <fullName evidence="2">NnrS family protein</fullName>
    </submittedName>
</protein>
<dbReference type="InterPro" id="IPR010266">
    <property type="entry name" value="NnrS"/>
</dbReference>
<name>A0A5E4UVP0_9BURK</name>
<feature type="transmembrane region" description="Helical" evidence="1">
    <location>
        <begin position="120"/>
        <end position="138"/>
    </location>
</feature>
<organism evidence="2 3">
    <name type="scientific">Pandoraea cepalis</name>
    <dbReference type="NCBI Taxonomy" id="2508294"/>
    <lineage>
        <taxon>Bacteria</taxon>
        <taxon>Pseudomonadati</taxon>
        <taxon>Pseudomonadota</taxon>
        <taxon>Betaproteobacteria</taxon>
        <taxon>Burkholderiales</taxon>
        <taxon>Burkholderiaceae</taxon>
        <taxon>Pandoraea</taxon>
    </lineage>
</organism>
<dbReference type="Pfam" id="PF05940">
    <property type="entry name" value="NnrS"/>
    <property type="match status" value="1"/>
</dbReference>
<proteinExistence type="predicted"/>
<feature type="transmembrane region" description="Helical" evidence="1">
    <location>
        <begin position="365"/>
        <end position="383"/>
    </location>
</feature>
<feature type="transmembrane region" description="Helical" evidence="1">
    <location>
        <begin position="240"/>
        <end position="260"/>
    </location>
</feature>
<evidence type="ECO:0000313" key="3">
    <source>
        <dbReference type="Proteomes" id="UP000396788"/>
    </source>
</evidence>
<feature type="transmembrane region" description="Helical" evidence="1">
    <location>
        <begin position="340"/>
        <end position="359"/>
    </location>
</feature>
<keyword evidence="1" id="KW-0472">Membrane</keyword>
<evidence type="ECO:0000313" key="2">
    <source>
        <dbReference type="EMBL" id="VVE03005.1"/>
    </source>
</evidence>
<dbReference type="AlphaFoldDB" id="A0A5E4UVP0"/>
<evidence type="ECO:0000256" key="1">
    <source>
        <dbReference type="SAM" id="Phobius"/>
    </source>
</evidence>
<dbReference type="RefSeq" id="WP_150608406.1">
    <property type="nucleotide sequence ID" value="NZ_CABPRY010000003.1"/>
</dbReference>
<feature type="transmembrane region" description="Helical" evidence="1">
    <location>
        <begin position="97"/>
        <end position="114"/>
    </location>
</feature>
<feature type="transmembrane region" description="Helical" evidence="1">
    <location>
        <begin position="28"/>
        <end position="50"/>
    </location>
</feature>
<reference evidence="2 3" key="1">
    <citation type="submission" date="2019-08" db="EMBL/GenBank/DDBJ databases">
        <authorList>
            <person name="Peeters C."/>
        </authorList>
    </citation>
    <scope>NUCLEOTIDE SEQUENCE [LARGE SCALE GENOMIC DNA]</scope>
    <source>
        <strain evidence="2 3">LMG 31107</strain>
    </source>
</reference>
<keyword evidence="1" id="KW-1133">Transmembrane helix</keyword>
<sequence>MSIGQPTTKPSSQSAPGLPLLRLGFRPFYLGGAGFAVLAVALWLAALHGYPVAGRAAPVNGLVWHVHEMIFGGLAAIVVGFLLTAVRAWTSLDTPRGAPLMWLWGLWAAGRVLVYYGPEWLAAGIDSLFLPVVAIVLMRVLIKANNRRNMFLPVALGAFGALNALFHWWAWQGRVDLSLQAANAAIGLVVMFVTVIAGRVVPMFTSNAVPGYCAKRWKWIETLAAPSVVITLLADAFLALPALTIVCAALTALIHGIRLAGWRSWRAGPRPILAILHVAYAWIPIGFALLALAAAGTIAHSLAIHALTVGAIGCAIMGMITRTALGHTGRALIAGRFEMACYGLIIAAALLRVFGPWLASGATSAWIDAAGVCWLAAFAVYLMRYAPYLVTARVDGKDG</sequence>
<accession>A0A5E4UVP0</accession>
<gene>
    <name evidence="2" type="ORF">PCE31107_02244</name>
</gene>
<feature type="transmembrane region" description="Helical" evidence="1">
    <location>
        <begin position="217"/>
        <end position="234"/>
    </location>
</feature>
<dbReference type="Proteomes" id="UP000396788">
    <property type="component" value="Unassembled WGS sequence"/>
</dbReference>
<feature type="transmembrane region" description="Helical" evidence="1">
    <location>
        <begin position="302"/>
        <end position="320"/>
    </location>
</feature>
<keyword evidence="1" id="KW-0812">Transmembrane</keyword>
<feature type="transmembrane region" description="Helical" evidence="1">
    <location>
        <begin position="272"/>
        <end position="296"/>
    </location>
</feature>
<feature type="transmembrane region" description="Helical" evidence="1">
    <location>
        <begin position="70"/>
        <end position="90"/>
    </location>
</feature>
<feature type="transmembrane region" description="Helical" evidence="1">
    <location>
        <begin position="182"/>
        <end position="205"/>
    </location>
</feature>
<feature type="transmembrane region" description="Helical" evidence="1">
    <location>
        <begin position="150"/>
        <end position="170"/>
    </location>
</feature>